<reference evidence="2 3" key="1">
    <citation type="submission" date="2022-10" db="EMBL/GenBank/DDBJ databases">
        <title>Chitinophaga nivalis PC15 sp. nov., isolated from Pyeongchang county, South Korea.</title>
        <authorList>
            <person name="Trinh H.N."/>
        </authorList>
    </citation>
    <scope>NUCLEOTIDE SEQUENCE [LARGE SCALE GENOMIC DNA]</scope>
    <source>
        <strain evidence="2 3">PC14</strain>
    </source>
</reference>
<keyword evidence="1" id="KW-1133">Transmembrane helix</keyword>
<protein>
    <recommendedName>
        <fullName evidence="4">Anti sigma-E protein RseA N-terminal domain-containing protein</fullName>
    </recommendedName>
</protein>
<evidence type="ECO:0000313" key="2">
    <source>
        <dbReference type="EMBL" id="MCW3488051.1"/>
    </source>
</evidence>
<accession>A0ABT3IVN8</accession>
<proteinExistence type="predicted"/>
<evidence type="ECO:0000256" key="1">
    <source>
        <dbReference type="SAM" id="Phobius"/>
    </source>
</evidence>
<keyword evidence="1" id="KW-0472">Membrane</keyword>
<keyword evidence="3" id="KW-1185">Reference proteome</keyword>
<dbReference type="EMBL" id="JAPDNS010000002">
    <property type="protein sequence ID" value="MCW3488051.1"/>
    <property type="molecule type" value="Genomic_DNA"/>
</dbReference>
<keyword evidence="1" id="KW-0812">Transmembrane</keyword>
<evidence type="ECO:0008006" key="4">
    <source>
        <dbReference type="Google" id="ProtNLM"/>
    </source>
</evidence>
<evidence type="ECO:0000313" key="3">
    <source>
        <dbReference type="Proteomes" id="UP001207742"/>
    </source>
</evidence>
<name>A0ABT3IVN8_9BACT</name>
<dbReference type="Proteomes" id="UP001207742">
    <property type="component" value="Unassembled WGS sequence"/>
</dbReference>
<feature type="transmembrane region" description="Helical" evidence="1">
    <location>
        <begin position="114"/>
        <end position="138"/>
    </location>
</feature>
<sequence length="164" mass="18875">MNIQEYIESGIIERYLLGLATPEQEAELHHLRRRFPLLETEIAAAEVRIEKQMLGEAVLPPIELKGLVFRHIREDNRYRENDHRQGHNGNGHTRGGPTYINIQPGWNRNITVSIWWRCAFIALVVLVMSLAASTWYLYQRTTHLEEILLQSKFPATAAPAPGPR</sequence>
<dbReference type="RefSeq" id="WP_264734858.1">
    <property type="nucleotide sequence ID" value="NZ_JAPDNR010000001.1"/>
</dbReference>
<gene>
    <name evidence="2" type="ORF">OL497_29430</name>
</gene>
<organism evidence="2 3">
    <name type="scientific">Chitinophaga nivalis</name>
    <dbReference type="NCBI Taxonomy" id="2991709"/>
    <lineage>
        <taxon>Bacteria</taxon>
        <taxon>Pseudomonadati</taxon>
        <taxon>Bacteroidota</taxon>
        <taxon>Chitinophagia</taxon>
        <taxon>Chitinophagales</taxon>
        <taxon>Chitinophagaceae</taxon>
        <taxon>Chitinophaga</taxon>
    </lineage>
</organism>
<comment type="caution">
    <text evidence="2">The sequence shown here is derived from an EMBL/GenBank/DDBJ whole genome shotgun (WGS) entry which is preliminary data.</text>
</comment>